<dbReference type="Proteomes" id="UP000694240">
    <property type="component" value="Chromosome 6"/>
</dbReference>
<keyword evidence="2" id="KW-0964">Secreted</keyword>
<dbReference type="PANTHER" id="PTHR31707">
    <property type="entry name" value="PECTINESTERASE"/>
    <property type="match status" value="1"/>
</dbReference>
<accession>A0A8T2BWH5</accession>
<dbReference type="GO" id="GO:0016829">
    <property type="term" value="F:lyase activity"/>
    <property type="evidence" value="ECO:0007669"/>
    <property type="project" value="UniProtKB-KW"/>
</dbReference>
<comment type="catalytic activity">
    <reaction evidence="2">
        <text>[(1-&gt;4)-alpha-D-galacturonosyl methyl ester](n) + n H2O = [(1-&gt;4)-alpha-D-galacturonosyl](n) + n methanol + n H(+)</text>
        <dbReference type="Rhea" id="RHEA:22380"/>
        <dbReference type="Rhea" id="RHEA-COMP:14570"/>
        <dbReference type="Rhea" id="RHEA-COMP:14573"/>
        <dbReference type="ChEBI" id="CHEBI:15377"/>
        <dbReference type="ChEBI" id="CHEBI:15378"/>
        <dbReference type="ChEBI" id="CHEBI:17790"/>
        <dbReference type="ChEBI" id="CHEBI:140522"/>
        <dbReference type="ChEBI" id="CHEBI:140523"/>
        <dbReference type="EC" id="3.1.1.11"/>
    </reaction>
</comment>
<comment type="pathway">
    <text evidence="2">Glycan metabolism; pectin degradation; 2-dehydro-3-deoxy-D-gluconate from pectin: step 1/5.</text>
</comment>
<comment type="caution">
    <text evidence="4">The sequence shown here is derived from an EMBL/GenBank/DDBJ whole genome shotgun (WGS) entry which is preliminary data.</text>
</comment>
<dbReference type="InterPro" id="IPR018040">
    <property type="entry name" value="Pectinesterase_Tyr_AS"/>
</dbReference>
<protein>
    <recommendedName>
        <fullName evidence="2">Pectinesterase</fullName>
        <ecNumber evidence="2">3.1.1.11</ecNumber>
    </recommendedName>
</protein>
<feature type="domain" description="Pectinesterase catalytic" evidence="3">
    <location>
        <begin position="25"/>
        <end position="81"/>
    </location>
</feature>
<keyword evidence="2" id="KW-0063">Aspartyl esterase</keyword>
<proteinExistence type="predicted"/>
<feature type="non-terminal residue" evidence="4">
    <location>
        <position position="1"/>
    </location>
</feature>
<keyword evidence="5" id="KW-1185">Reference proteome</keyword>
<evidence type="ECO:0000259" key="3">
    <source>
        <dbReference type="Pfam" id="PF01095"/>
    </source>
</evidence>
<dbReference type="PROSITE" id="PS00800">
    <property type="entry name" value="PECTINESTERASE_1"/>
    <property type="match status" value="1"/>
</dbReference>
<keyword evidence="4" id="KW-0456">Lyase</keyword>
<dbReference type="AlphaFoldDB" id="A0A8T2BWH5"/>
<dbReference type="InterPro" id="IPR000070">
    <property type="entry name" value="Pectinesterase_cat"/>
</dbReference>
<evidence type="ECO:0000313" key="4">
    <source>
        <dbReference type="EMBL" id="KAG7591295.1"/>
    </source>
</evidence>
<dbReference type="EC" id="3.1.1.11" evidence="2"/>
<comment type="function">
    <text evidence="2">Acts in the modification of cell walls via demethylesterification of cell wall pectin.</text>
</comment>
<gene>
    <name evidence="4" type="ORF">ISN45_Aa01g003350</name>
</gene>
<keyword evidence="1 2" id="KW-0378">Hydrolase</keyword>
<dbReference type="EMBL" id="JAEFBK010000006">
    <property type="protein sequence ID" value="KAG7591295.1"/>
    <property type="molecule type" value="Genomic_DNA"/>
</dbReference>
<evidence type="ECO:0000256" key="2">
    <source>
        <dbReference type="RuleBase" id="RU000589"/>
    </source>
</evidence>
<sequence length="82" mass="9345">MELNRWLPMILLIEIYQRPLIYQADLIVAKDDSGNFTTVNEAVAAAPENNAKRFVIYVKKGVYKEVIHVGKKKKNLTIIGDN</sequence>
<keyword evidence="2" id="KW-0134">Cell wall</keyword>
<evidence type="ECO:0000313" key="5">
    <source>
        <dbReference type="Proteomes" id="UP000694240"/>
    </source>
</evidence>
<dbReference type="GO" id="GO:0045490">
    <property type="term" value="P:pectin catabolic process"/>
    <property type="evidence" value="ECO:0007669"/>
    <property type="project" value="UniProtKB-UniRule"/>
</dbReference>
<dbReference type="Pfam" id="PF01095">
    <property type="entry name" value="Pectinesterase"/>
    <property type="match status" value="1"/>
</dbReference>
<reference evidence="4 5" key="1">
    <citation type="submission" date="2020-12" db="EMBL/GenBank/DDBJ databases">
        <title>Concerted genomic and epigenomic changes stabilize Arabidopsis allopolyploids.</title>
        <authorList>
            <person name="Chen Z."/>
        </authorList>
    </citation>
    <scope>NUCLEOTIDE SEQUENCE [LARGE SCALE GENOMIC DNA]</scope>
    <source>
        <strain evidence="4">Allo738</strain>
        <tissue evidence="4">Leaf</tissue>
    </source>
</reference>
<dbReference type="GO" id="GO:0042545">
    <property type="term" value="P:cell wall modification"/>
    <property type="evidence" value="ECO:0007669"/>
    <property type="project" value="UniProtKB-UniRule"/>
</dbReference>
<evidence type="ECO:0000256" key="1">
    <source>
        <dbReference type="ARBA" id="ARBA00022801"/>
    </source>
</evidence>
<comment type="subcellular location">
    <subcellularLocation>
        <location evidence="2">Secreted</location>
        <location evidence="2">Cell wall</location>
    </subcellularLocation>
</comment>
<name>A0A8T2BWH5_9BRAS</name>
<keyword evidence="2" id="KW-0961">Cell wall biogenesis/degradation</keyword>
<organism evidence="4 5">
    <name type="scientific">Arabidopsis thaliana x Arabidopsis arenosa</name>
    <dbReference type="NCBI Taxonomy" id="1240361"/>
    <lineage>
        <taxon>Eukaryota</taxon>
        <taxon>Viridiplantae</taxon>
        <taxon>Streptophyta</taxon>
        <taxon>Embryophyta</taxon>
        <taxon>Tracheophyta</taxon>
        <taxon>Spermatophyta</taxon>
        <taxon>Magnoliopsida</taxon>
        <taxon>eudicotyledons</taxon>
        <taxon>Gunneridae</taxon>
        <taxon>Pentapetalae</taxon>
        <taxon>rosids</taxon>
        <taxon>malvids</taxon>
        <taxon>Brassicales</taxon>
        <taxon>Brassicaceae</taxon>
        <taxon>Camelineae</taxon>
        <taxon>Arabidopsis</taxon>
    </lineage>
</organism>
<dbReference type="GO" id="GO:0030599">
    <property type="term" value="F:pectinesterase activity"/>
    <property type="evidence" value="ECO:0007669"/>
    <property type="project" value="UniProtKB-UniRule"/>
</dbReference>